<keyword evidence="2" id="KW-0812">Transmembrane</keyword>
<gene>
    <name evidence="3" type="ORF">Prum_046340</name>
</gene>
<accession>A0A6V8L126</accession>
<feature type="transmembrane region" description="Helical" evidence="2">
    <location>
        <begin position="12"/>
        <end position="35"/>
    </location>
</feature>
<feature type="transmembrane region" description="Helical" evidence="2">
    <location>
        <begin position="184"/>
        <end position="203"/>
    </location>
</feature>
<dbReference type="Pfam" id="PF13367">
    <property type="entry name" value="PrsW-protease"/>
    <property type="match status" value="1"/>
</dbReference>
<comment type="caution">
    <text evidence="3">The sequence shown here is derived from an EMBL/GenBank/DDBJ whole genome shotgun (WGS) entry which is preliminary data.</text>
</comment>
<organism evidence="3 4">
    <name type="scientific">Phytohabitans rumicis</name>
    <dbReference type="NCBI Taxonomy" id="1076125"/>
    <lineage>
        <taxon>Bacteria</taxon>
        <taxon>Bacillati</taxon>
        <taxon>Actinomycetota</taxon>
        <taxon>Actinomycetes</taxon>
        <taxon>Micromonosporales</taxon>
        <taxon>Micromonosporaceae</taxon>
    </lineage>
</organism>
<feature type="transmembrane region" description="Helical" evidence="2">
    <location>
        <begin position="75"/>
        <end position="96"/>
    </location>
</feature>
<dbReference type="GO" id="GO:0008233">
    <property type="term" value="F:peptidase activity"/>
    <property type="evidence" value="ECO:0007669"/>
    <property type="project" value="InterPro"/>
</dbReference>
<feature type="transmembrane region" description="Helical" evidence="2">
    <location>
        <begin position="256"/>
        <end position="279"/>
    </location>
</feature>
<dbReference type="Proteomes" id="UP000482960">
    <property type="component" value="Unassembled WGS sequence"/>
</dbReference>
<evidence type="ECO:0000313" key="4">
    <source>
        <dbReference type="Proteomes" id="UP000482960"/>
    </source>
</evidence>
<feature type="region of interest" description="Disordered" evidence="1">
    <location>
        <begin position="424"/>
        <end position="443"/>
    </location>
</feature>
<evidence type="ECO:0000256" key="2">
    <source>
        <dbReference type="SAM" id="Phobius"/>
    </source>
</evidence>
<feature type="transmembrane region" description="Helical" evidence="2">
    <location>
        <begin position="144"/>
        <end position="164"/>
    </location>
</feature>
<protein>
    <recommendedName>
        <fullName evidence="5">Protease PrsW</fullName>
    </recommendedName>
</protein>
<keyword evidence="2" id="KW-0472">Membrane</keyword>
<dbReference type="EMBL" id="BLPG01000001">
    <property type="protein sequence ID" value="GFJ90992.1"/>
    <property type="molecule type" value="Genomic_DNA"/>
</dbReference>
<evidence type="ECO:0008006" key="5">
    <source>
        <dbReference type="Google" id="ProtNLM"/>
    </source>
</evidence>
<feature type="transmembrane region" description="Helical" evidence="2">
    <location>
        <begin position="224"/>
        <end position="244"/>
    </location>
</feature>
<sequence length="443" mass="48186">MLPAQKRVGRRAVQVGLVIAFIAACAIGMLGYLGYNIGVTALIIGLVAAILPVPALVACFLWLDRYEPEPAKYLVFCFAWGAFVSTAASLLVNTVSASAFSRFGIPDALVAVLVAPFIEELTKALGPILLLWRRRREWSGVTDGIVYCGLSAIGFAMVENILYLGGHGYAAGADQYGPATGAQMVFALFIGRILLFGFAHPLFTSMTGVGLGIASRTGDRRLRWLAPIGGLLLAMMLHGTWNLIPTLAQATGENLILLYGFIGVMVPVFFGMVGFAIWLRGWEGRLTERTLPAYVRSGWLSPPEVAALGSLGRRHSARRWARRVAGETGLRAMRAYQFAATRLALLRDGMRRGLYDTPEEAARAAAEERQLLESIAAYRQAFVGRDPQAPPAIWDGVRYQVRFPDGVTRTLDAPDEPVVPVPVVLTPPPPPPPPPPAYQYYYR</sequence>
<feature type="compositionally biased region" description="Pro residues" evidence="1">
    <location>
        <begin position="424"/>
        <end position="437"/>
    </location>
</feature>
<evidence type="ECO:0000256" key="1">
    <source>
        <dbReference type="SAM" id="MobiDB-lite"/>
    </source>
</evidence>
<keyword evidence="4" id="KW-1185">Reference proteome</keyword>
<dbReference type="PROSITE" id="PS51257">
    <property type="entry name" value="PROKAR_LIPOPROTEIN"/>
    <property type="match status" value="1"/>
</dbReference>
<dbReference type="InterPro" id="IPR026898">
    <property type="entry name" value="PrsW"/>
</dbReference>
<feature type="transmembrane region" description="Helical" evidence="2">
    <location>
        <begin position="108"/>
        <end position="132"/>
    </location>
</feature>
<dbReference type="PANTHER" id="PTHR36844:SF1">
    <property type="entry name" value="PROTEASE PRSW"/>
    <property type="match status" value="1"/>
</dbReference>
<keyword evidence="2" id="KW-1133">Transmembrane helix</keyword>
<reference evidence="3 4" key="1">
    <citation type="submission" date="2020-03" db="EMBL/GenBank/DDBJ databases">
        <title>Whole genome shotgun sequence of Phytohabitans rumicis NBRC 108638.</title>
        <authorList>
            <person name="Komaki H."/>
            <person name="Tamura T."/>
        </authorList>
    </citation>
    <scope>NUCLEOTIDE SEQUENCE [LARGE SCALE GENOMIC DNA]</scope>
    <source>
        <strain evidence="3 4">NBRC 108638</strain>
    </source>
</reference>
<feature type="transmembrane region" description="Helical" evidence="2">
    <location>
        <begin position="41"/>
        <end position="63"/>
    </location>
</feature>
<reference evidence="3 4" key="2">
    <citation type="submission" date="2020-03" db="EMBL/GenBank/DDBJ databases">
        <authorList>
            <person name="Ichikawa N."/>
            <person name="Kimura A."/>
            <person name="Kitahashi Y."/>
            <person name="Uohara A."/>
        </authorList>
    </citation>
    <scope>NUCLEOTIDE SEQUENCE [LARGE SCALE GENOMIC DNA]</scope>
    <source>
        <strain evidence="3 4">NBRC 108638</strain>
    </source>
</reference>
<proteinExistence type="predicted"/>
<dbReference type="AlphaFoldDB" id="A0A6V8L126"/>
<evidence type="ECO:0000313" key="3">
    <source>
        <dbReference type="EMBL" id="GFJ90992.1"/>
    </source>
</evidence>
<name>A0A6V8L126_9ACTN</name>
<dbReference type="PANTHER" id="PTHR36844">
    <property type="entry name" value="PROTEASE PRSW"/>
    <property type="match status" value="1"/>
</dbReference>